<gene>
    <name evidence="2" type="ORF">FZC76_20690</name>
</gene>
<dbReference type="EMBL" id="VTEV01000012">
    <property type="protein sequence ID" value="TYS62522.1"/>
    <property type="molecule type" value="Genomic_DNA"/>
</dbReference>
<evidence type="ECO:0000256" key="1">
    <source>
        <dbReference type="SAM" id="Phobius"/>
    </source>
</evidence>
<feature type="transmembrane region" description="Helical" evidence="1">
    <location>
        <begin position="6"/>
        <end position="26"/>
    </location>
</feature>
<dbReference type="Proteomes" id="UP000322524">
    <property type="component" value="Unassembled WGS sequence"/>
</dbReference>
<evidence type="ECO:0000313" key="2">
    <source>
        <dbReference type="EMBL" id="TYS62522.1"/>
    </source>
</evidence>
<evidence type="ECO:0000313" key="3">
    <source>
        <dbReference type="Proteomes" id="UP000322524"/>
    </source>
</evidence>
<comment type="caution">
    <text evidence="2">The sequence shown here is derived from an EMBL/GenBank/DDBJ whole genome shotgun (WGS) entry which is preliminary data.</text>
</comment>
<feature type="transmembrane region" description="Helical" evidence="1">
    <location>
        <begin position="33"/>
        <end position="55"/>
    </location>
</feature>
<keyword evidence="1" id="KW-0812">Transmembrane</keyword>
<protein>
    <submittedName>
        <fullName evidence="2">DUF1275 domain-containing protein</fullName>
    </submittedName>
</protein>
<organism evidence="2 3">
    <name type="scientific">Sutcliffiella horikoshii</name>
    <dbReference type="NCBI Taxonomy" id="79883"/>
    <lineage>
        <taxon>Bacteria</taxon>
        <taxon>Bacillati</taxon>
        <taxon>Bacillota</taxon>
        <taxon>Bacilli</taxon>
        <taxon>Bacillales</taxon>
        <taxon>Bacillaceae</taxon>
        <taxon>Sutcliffiella</taxon>
    </lineage>
</organism>
<keyword evidence="1" id="KW-0472">Membrane</keyword>
<name>A0A5D4SK35_9BACI</name>
<proteinExistence type="predicted"/>
<accession>A0A5D4SK35</accession>
<dbReference type="OrthoDB" id="2972540at2"/>
<sequence length="140" mass="16852">MHPTEIIELMFVVGIIFSILILALFLKGRWRKTGWLLASVILVAYCIFFVARPFWIDTQIEKKVQLLRPYLEERYPDEEWTITTVPHRKDGYKQRNPYYIGVVFDSEPEVTYDYWVESKDNIYQISFLTNKRLEELEHVE</sequence>
<keyword evidence="1" id="KW-1133">Transmembrane helix</keyword>
<reference evidence="2 3" key="1">
    <citation type="submission" date="2019-08" db="EMBL/GenBank/DDBJ databases">
        <title>Bacillus genomes from the desert of Cuatro Cienegas, Coahuila.</title>
        <authorList>
            <person name="Olmedo-Alvarez G."/>
        </authorList>
    </citation>
    <scope>NUCLEOTIDE SEQUENCE [LARGE SCALE GENOMIC DNA]</scope>
    <source>
        <strain evidence="2 3">CH28_1T</strain>
    </source>
</reference>
<dbReference type="AlphaFoldDB" id="A0A5D4SK35"/>
<dbReference type="RefSeq" id="WP_148990052.1">
    <property type="nucleotide sequence ID" value="NZ_VTEV01000012.1"/>
</dbReference>